<evidence type="ECO:0000313" key="2">
    <source>
        <dbReference type="Proteomes" id="UP000789920"/>
    </source>
</evidence>
<protein>
    <submittedName>
        <fullName evidence="1">19819_t:CDS:1</fullName>
    </submittedName>
</protein>
<dbReference type="EMBL" id="CAJVQC010049121">
    <property type="protein sequence ID" value="CAG8787176.1"/>
    <property type="molecule type" value="Genomic_DNA"/>
</dbReference>
<organism evidence="1 2">
    <name type="scientific">Racocetra persica</name>
    <dbReference type="NCBI Taxonomy" id="160502"/>
    <lineage>
        <taxon>Eukaryota</taxon>
        <taxon>Fungi</taxon>
        <taxon>Fungi incertae sedis</taxon>
        <taxon>Mucoromycota</taxon>
        <taxon>Glomeromycotina</taxon>
        <taxon>Glomeromycetes</taxon>
        <taxon>Diversisporales</taxon>
        <taxon>Gigasporaceae</taxon>
        <taxon>Racocetra</taxon>
    </lineage>
</organism>
<proteinExistence type="predicted"/>
<sequence length="94" mass="10776">LNFDQELIISTQRPPNMSSKEDTKDQLPINRNSVHPLNVKGTYPTGTKQTSQKGGFGQKVQEQEIGHGFIPRKRGSKMREKKEFEELSQEAEKY</sequence>
<gene>
    <name evidence="1" type="ORF">RPERSI_LOCUS18496</name>
</gene>
<reference evidence="1" key="1">
    <citation type="submission" date="2021-06" db="EMBL/GenBank/DDBJ databases">
        <authorList>
            <person name="Kallberg Y."/>
            <person name="Tangrot J."/>
            <person name="Rosling A."/>
        </authorList>
    </citation>
    <scope>NUCLEOTIDE SEQUENCE</scope>
    <source>
        <strain evidence="1">MA461A</strain>
    </source>
</reference>
<name>A0ACA9RCB9_9GLOM</name>
<feature type="non-terminal residue" evidence="1">
    <location>
        <position position="1"/>
    </location>
</feature>
<comment type="caution">
    <text evidence="1">The sequence shown here is derived from an EMBL/GenBank/DDBJ whole genome shotgun (WGS) entry which is preliminary data.</text>
</comment>
<accession>A0ACA9RCB9</accession>
<dbReference type="Proteomes" id="UP000789920">
    <property type="component" value="Unassembled WGS sequence"/>
</dbReference>
<evidence type="ECO:0000313" key="1">
    <source>
        <dbReference type="EMBL" id="CAG8787176.1"/>
    </source>
</evidence>
<keyword evidence="2" id="KW-1185">Reference proteome</keyword>